<accession>A0ABU9CG86</accession>
<sequence length="194" mass="20866">MASVRDGHRAVLLVVDAQVGVMAQAWEATRVIANMARAVDRARAQGVPVIWVQHANDELQPGTPAWQWVPELVPAAGETLIPKQYNSAFEDTPLEARLAELGATHLVLAGAATGWCIRATAYGALDRGYDLTLVSDAHSTDTLALPDGQRIEAEGVVRDLNTAITWLRYPGRANAAVPVAQLDFSGPPQRARWG</sequence>
<comment type="caution">
    <text evidence="3">The sequence shown here is derived from an EMBL/GenBank/DDBJ whole genome shotgun (WGS) entry which is preliminary data.</text>
</comment>
<dbReference type="RefSeq" id="WP_341410569.1">
    <property type="nucleotide sequence ID" value="NZ_JBBUTH010000006.1"/>
</dbReference>
<protein>
    <submittedName>
        <fullName evidence="3">Isochorismatase family protein</fullName>
    </submittedName>
</protein>
<dbReference type="InterPro" id="IPR000868">
    <property type="entry name" value="Isochorismatase-like_dom"/>
</dbReference>
<organism evidence="3 4">
    <name type="scientific">Pseudaquabacterium inlustre</name>
    <dbReference type="NCBI Taxonomy" id="2984192"/>
    <lineage>
        <taxon>Bacteria</taxon>
        <taxon>Pseudomonadati</taxon>
        <taxon>Pseudomonadota</taxon>
        <taxon>Betaproteobacteria</taxon>
        <taxon>Burkholderiales</taxon>
        <taxon>Sphaerotilaceae</taxon>
        <taxon>Pseudaquabacterium</taxon>
    </lineage>
</organism>
<evidence type="ECO:0000313" key="3">
    <source>
        <dbReference type="EMBL" id="MEK8050875.1"/>
    </source>
</evidence>
<feature type="domain" description="Isochorismatase-like" evidence="2">
    <location>
        <begin position="11"/>
        <end position="141"/>
    </location>
</feature>
<evidence type="ECO:0000313" key="4">
    <source>
        <dbReference type="Proteomes" id="UP001365405"/>
    </source>
</evidence>
<proteinExistence type="predicted"/>
<dbReference type="SUPFAM" id="SSF52499">
    <property type="entry name" value="Isochorismatase-like hydrolases"/>
    <property type="match status" value="1"/>
</dbReference>
<dbReference type="Gene3D" id="3.40.50.850">
    <property type="entry name" value="Isochorismatase-like"/>
    <property type="match status" value="1"/>
</dbReference>
<dbReference type="InterPro" id="IPR036380">
    <property type="entry name" value="Isochorismatase-like_sf"/>
</dbReference>
<gene>
    <name evidence="3" type="ORF">AACH10_11565</name>
</gene>
<name>A0ABU9CG86_9BURK</name>
<keyword evidence="1" id="KW-0378">Hydrolase</keyword>
<dbReference type="Proteomes" id="UP001365405">
    <property type="component" value="Unassembled WGS sequence"/>
</dbReference>
<dbReference type="PANTHER" id="PTHR43540">
    <property type="entry name" value="PEROXYUREIDOACRYLATE/UREIDOACRYLATE AMIDOHYDROLASE-RELATED"/>
    <property type="match status" value="1"/>
</dbReference>
<dbReference type="InterPro" id="IPR050272">
    <property type="entry name" value="Isochorismatase-like_hydrls"/>
</dbReference>
<keyword evidence="4" id="KW-1185">Reference proteome</keyword>
<evidence type="ECO:0000259" key="2">
    <source>
        <dbReference type="Pfam" id="PF00857"/>
    </source>
</evidence>
<reference evidence="3 4" key="1">
    <citation type="submission" date="2024-04" db="EMBL/GenBank/DDBJ databases">
        <title>Novel species of the genus Ideonella isolated from streams.</title>
        <authorList>
            <person name="Lu H."/>
        </authorList>
    </citation>
    <scope>NUCLEOTIDE SEQUENCE [LARGE SCALE GENOMIC DNA]</scope>
    <source>
        <strain evidence="3 4">DXS22W</strain>
    </source>
</reference>
<evidence type="ECO:0000256" key="1">
    <source>
        <dbReference type="ARBA" id="ARBA00022801"/>
    </source>
</evidence>
<dbReference type="Pfam" id="PF00857">
    <property type="entry name" value="Isochorismatase"/>
    <property type="match status" value="1"/>
</dbReference>
<dbReference type="EMBL" id="JBBUTH010000006">
    <property type="protein sequence ID" value="MEK8050875.1"/>
    <property type="molecule type" value="Genomic_DNA"/>
</dbReference>